<dbReference type="InterPro" id="IPR036047">
    <property type="entry name" value="F-box-like_dom_sf"/>
</dbReference>
<dbReference type="InterPro" id="IPR032675">
    <property type="entry name" value="LRR_dom_sf"/>
</dbReference>
<dbReference type="Pfam" id="PF13516">
    <property type="entry name" value="LRR_6"/>
    <property type="match status" value="1"/>
</dbReference>
<dbReference type="PANTHER" id="PTHR24114">
    <property type="entry name" value="LEUCINE RICH REPEAT FAMILY PROTEIN"/>
    <property type="match status" value="1"/>
</dbReference>
<organism evidence="1 2">
    <name type="scientific">Entomortierella chlamydospora</name>
    <dbReference type="NCBI Taxonomy" id="101097"/>
    <lineage>
        <taxon>Eukaryota</taxon>
        <taxon>Fungi</taxon>
        <taxon>Fungi incertae sedis</taxon>
        <taxon>Mucoromycota</taxon>
        <taxon>Mortierellomycotina</taxon>
        <taxon>Mortierellomycetes</taxon>
        <taxon>Mortierellales</taxon>
        <taxon>Mortierellaceae</taxon>
        <taxon>Entomortierella</taxon>
    </lineage>
</organism>
<keyword evidence="2" id="KW-1185">Reference proteome</keyword>
<gene>
    <name evidence="1" type="ORF">BGZ80_005512</name>
</gene>
<name>A0A9P6SUR6_9FUNG</name>
<evidence type="ECO:0008006" key="3">
    <source>
        <dbReference type="Google" id="ProtNLM"/>
    </source>
</evidence>
<protein>
    <recommendedName>
        <fullName evidence="3">RNI-like protein</fullName>
    </recommendedName>
</protein>
<accession>A0A9P6SUR6</accession>
<dbReference type="AlphaFoldDB" id="A0A9P6SUR6"/>
<dbReference type="Gene3D" id="3.80.10.10">
    <property type="entry name" value="Ribonuclease Inhibitor"/>
    <property type="match status" value="1"/>
</dbReference>
<dbReference type="SMART" id="SM00368">
    <property type="entry name" value="LRR_RI"/>
    <property type="match status" value="2"/>
</dbReference>
<dbReference type="SUPFAM" id="SSF52047">
    <property type="entry name" value="RNI-like"/>
    <property type="match status" value="1"/>
</dbReference>
<evidence type="ECO:0000313" key="2">
    <source>
        <dbReference type="Proteomes" id="UP000703661"/>
    </source>
</evidence>
<proteinExistence type="predicted"/>
<dbReference type="EMBL" id="JAAAID010002713">
    <property type="protein sequence ID" value="KAG0005062.1"/>
    <property type="molecule type" value="Genomic_DNA"/>
</dbReference>
<dbReference type="InterPro" id="IPR052394">
    <property type="entry name" value="LRR-containing"/>
</dbReference>
<dbReference type="InterPro" id="IPR001611">
    <property type="entry name" value="Leu-rich_rpt"/>
</dbReference>
<dbReference type="SUPFAM" id="SSF81383">
    <property type="entry name" value="F-box domain"/>
    <property type="match status" value="1"/>
</dbReference>
<comment type="caution">
    <text evidence="1">The sequence shown here is derived from an EMBL/GenBank/DDBJ whole genome shotgun (WGS) entry which is preliminary data.</text>
</comment>
<reference evidence="1" key="1">
    <citation type="journal article" date="2020" name="Fungal Divers.">
        <title>Resolving the Mortierellaceae phylogeny through synthesis of multi-gene phylogenetics and phylogenomics.</title>
        <authorList>
            <person name="Vandepol N."/>
            <person name="Liber J."/>
            <person name="Desiro A."/>
            <person name="Na H."/>
            <person name="Kennedy M."/>
            <person name="Barry K."/>
            <person name="Grigoriev I.V."/>
            <person name="Miller A.N."/>
            <person name="O'Donnell K."/>
            <person name="Stajich J.E."/>
            <person name="Bonito G."/>
        </authorList>
    </citation>
    <scope>NUCLEOTIDE SEQUENCE</scope>
    <source>
        <strain evidence="1">NRRL 2769</strain>
    </source>
</reference>
<evidence type="ECO:0000313" key="1">
    <source>
        <dbReference type="EMBL" id="KAG0005062.1"/>
    </source>
</evidence>
<dbReference type="Proteomes" id="UP000703661">
    <property type="component" value="Unassembled WGS sequence"/>
</dbReference>
<dbReference type="PANTHER" id="PTHR24114:SF2">
    <property type="entry name" value="F-BOX DOMAIN-CONTAINING PROTEIN-RELATED"/>
    <property type="match status" value="1"/>
</dbReference>
<sequence length="181" mass="19918">MFKTHALDLHEIRSVIGSSLGLKDLASCARVSQDWNNSFTPQLYNSVVLSKHGPSLENVEKNWHLIQHLEIQNSEYEELLSTSARDKVIFSIISNSILTTLLLGTNSIGEIGAQALSDALKANSTLTILDLSRNSIGLNGAQALSNALKSNSAQTTLRLGTNSLEKTELRRWLRHSKPTRP</sequence>